<evidence type="ECO:0000256" key="1">
    <source>
        <dbReference type="ARBA" id="ARBA00008653"/>
    </source>
</evidence>
<comment type="similarity">
    <text evidence="1 12">Belongs to the phenylalanyl-tRNA synthetase beta subunit family. Type 1 subfamily.</text>
</comment>
<dbReference type="PANTHER" id="PTHR10947:SF0">
    <property type="entry name" value="PHENYLALANINE--TRNA LIGASE BETA SUBUNIT"/>
    <property type="match status" value="1"/>
</dbReference>
<evidence type="ECO:0000256" key="10">
    <source>
        <dbReference type="ARBA" id="ARBA00023146"/>
    </source>
</evidence>
<keyword evidence="3 12" id="KW-0963">Cytoplasm</keyword>
<dbReference type="SMART" id="SM00874">
    <property type="entry name" value="B5"/>
    <property type="match status" value="1"/>
</dbReference>
<keyword evidence="9 12" id="KW-0648">Protein biosynthesis</keyword>
<dbReference type="SMART" id="SM00896">
    <property type="entry name" value="FDX-ACB"/>
    <property type="match status" value="1"/>
</dbReference>
<dbReference type="Gene3D" id="3.30.930.10">
    <property type="entry name" value="Bira Bifunctional Protein, Domain 2"/>
    <property type="match status" value="1"/>
</dbReference>
<dbReference type="Gene3D" id="3.50.40.10">
    <property type="entry name" value="Phenylalanyl-trna Synthetase, Chain B, domain 3"/>
    <property type="match status" value="1"/>
</dbReference>
<keyword evidence="16" id="KW-1185">Reference proteome</keyword>
<dbReference type="InParanoid" id="A0A517SJR4"/>
<evidence type="ECO:0000256" key="7">
    <source>
        <dbReference type="ARBA" id="ARBA00022840"/>
    </source>
</evidence>
<evidence type="ECO:0000256" key="12">
    <source>
        <dbReference type="HAMAP-Rule" id="MF_00283"/>
    </source>
</evidence>
<keyword evidence="10 12" id="KW-0030">Aminoacyl-tRNA synthetase</keyword>
<dbReference type="InterPro" id="IPR036690">
    <property type="entry name" value="Fdx_antiC-bd_sf"/>
</dbReference>
<comment type="subcellular location">
    <subcellularLocation>
        <location evidence="12">Cytoplasm</location>
    </subcellularLocation>
</comment>
<dbReference type="FunFam" id="3.50.40.10:FF:000001">
    <property type="entry name" value="Phenylalanine--tRNA ligase beta subunit"/>
    <property type="match status" value="1"/>
</dbReference>
<accession>A0A517SJR4</accession>
<dbReference type="KEGG" id="ccos:Pan44_44120"/>
<dbReference type="PANTHER" id="PTHR10947">
    <property type="entry name" value="PHENYLALANYL-TRNA SYNTHETASE BETA CHAIN AND LEUCINE-RICH REPEAT-CONTAINING PROTEIN 47"/>
    <property type="match status" value="1"/>
</dbReference>
<dbReference type="InterPro" id="IPR041616">
    <property type="entry name" value="PheRS_beta_core"/>
</dbReference>
<dbReference type="InterPro" id="IPR045060">
    <property type="entry name" value="Phe-tRNA-ligase_IIc_bsu"/>
</dbReference>
<keyword evidence="4 12" id="KW-0436">Ligase</keyword>
<evidence type="ECO:0000256" key="11">
    <source>
        <dbReference type="ARBA" id="ARBA00049255"/>
    </source>
</evidence>
<reference evidence="15 16" key="1">
    <citation type="submission" date="2019-02" db="EMBL/GenBank/DDBJ databases">
        <title>Deep-cultivation of Planctomycetes and their phenomic and genomic characterization uncovers novel biology.</title>
        <authorList>
            <person name="Wiegand S."/>
            <person name="Jogler M."/>
            <person name="Boedeker C."/>
            <person name="Pinto D."/>
            <person name="Vollmers J."/>
            <person name="Rivas-Marin E."/>
            <person name="Kohn T."/>
            <person name="Peeters S.H."/>
            <person name="Heuer A."/>
            <person name="Rast P."/>
            <person name="Oberbeckmann S."/>
            <person name="Bunk B."/>
            <person name="Jeske O."/>
            <person name="Meyerdierks A."/>
            <person name="Storesund J.E."/>
            <person name="Kallscheuer N."/>
            <person name="Luecker S."/>
            <person name="Lage O.M."/>
            <person name="Pohl T."/>
            <person name="Merkel B.J."/>
            <person name="Hornburger P."/>
            <person name="Mueller R.-W."/>
            <person name="Bruemmer F."/>
            <person name="Labrenz M."/>
            <person name="Spormann A.M."/>
            <person name="Op den Camp H."/>
            <person name="Overmann J."/>
            <person name="Amann R."/>
            <person name="Jetten M.S.M."/>
            <person name="Mascher T."/>
            <person name="Medema M.H."/>
            <person name="Devos D.P."/>
            <person name="Kaster A.-K."/>
            <person name="Ovreas L."/>
            <person name="Rohde M."/>
            <person name="Galperin M.Y."/>
            <person name="Jogler C."/>
        </authorList>
    </citation>
    <scope>NUCLEOTIDE SEQUENCE [LARGE SCALE GENOMIC DNA]</scope>
    <source>
        <strain evidence="15 16">Pan44</strain>
    </source>
</reference>
<dbReference type="PROSITE" id="PS51483">
    <property type="entry name" value="B5"/>
    <property type="match status" value="1"/>
</dbReference>
<evidence type="ECO:0000256" key="5">
    <source>
        <dbReference type="ARBA" id="ARBA00022723"/>
    </source>
</evidence>
<dbReference type="InterPro" id="IPR009061">
    <property type="entry name" value="DNA-bd_dom_put_sf"/>
</dbReference>
<evidence type="ECO:0000256" key="9">
    <source>
        <dbReference type="ARBA" id="ARBA00022917"/>
    </source>
</evidence>
<feature type="binding site" evidence="12">
    <location>
        <position position="352"/>
    </location>
    <ligand>
        <name>Mg(2+)</name>
        <dbReference type="ChEBI" id="CHEBI:18420"/>
        <note>shared with alpha subunit</note>
    </ligand>
</feature>
<feature type="binding site" evidence="12">
    <location>
        <position position="342"/>
    </location>
    <ligand>
        <name>Mg(2+)</name>
        <dbReference type="ChEBI" id="CHEBI:18420"/>
        <note>shared with alpha subunit</note>
    </ligand>
</feature>
<dbReference type="GO" id="GO:0004826">
    <property type="term" value="F:phenylalanine-tRNA ligase activity"/>
    <property type="evidence" value="ECO:0007669"/>
    <property type="project" value="UniProtKB-UniRule"/>
</dbReference>
<keyword evidence="8 12" id="KW-0460">Magnesium</keyword>
<dbReference type="GO" id="GO:0000287">
    <property type="term" value="F:magnesium ion binding"/>
    <property type="evidence" value="ECO:0007669"/>
    <property type="project" value="UniProtKB-UniRule"/>
</dbReference>
<dbReference type="SMART" id="SM00873">
    <property type="entry name" value="B3_4"/>
    <property type="match status" value="1"/>
</dbReference>
<evidence type="ECO:0000313" key="15">
    <source>
        <dbReference type="EMBL" id="QDT56358.1"/>
    </source>
</evidence>
<proteinExistence type="inferred from homology"/>
<evidence type="ECO:0000256" key="6">
    <source>
        <dbReference type="ARBA" id="ARBA00022741"/>
    </source>
</evidence>
<dbReference type="InterPro" id="IPR005121">
    <property type="entry name" value="Fdx_antiC-bd"/>
</dbReference>
<dbReference type="GO" id="GO:0005524">
    <property type="term" value="F:ATP binding"/>
    <property type="evidence" value="ECO:0007669"/>
    <property type="project" value="UniProtKB-UniRule"/>
</dbReference>
<feature type="domain" description="FDX-ACB" evidence="13">
    <location>
        <begin position="580"/>
        <end position="673"/>
    </location>
</feature>
<dbReference type="Gene3D" id="3.30.70.380">
    <property type="entry name" value="Ferrodoxin-fold anticodon-binding domain"/>
    <property type="match status" value="1"/>
</dbReference>
<dbReference type="SUPFAM" id="SSF55681">
    <property type="entry name" value="Class II aaRS and biotin synthetases"/>
    <property type="match status" value="1"/>
</dbReference>
<feature type="domain" description="B5" evidence="14">
    <location>
        <begin position="286"/>
        <end position="364"/>
    </location>
</feature>
<dbReference type="FunFam" id="3.30.56.10:FF:000001">
    <property type="entry name" value="Phenylalanine--tRNA ligase beta subunit"/>
    <property type="match status" value="1"/>
</dbReference>
<dbReference type="InterPro" id="IPR005146">
    <property type="entry name" value="B3/B4_tRNA-bd"/>
</dbReference>
<dbReference type="InterPro" id="IPR045864">
    <property type="entry name" value="aa-tRNA-synth_II/BPL/LPL"/>
</dbReference>
<dbReference type="Gene3D" id="3.30.56.10">
    <property type="match status" value="2"/>
</dbReference>
<evidence type="ECO:0000259" key="14">
    <source>
        <dbReference type="PROSITE" id="PS51483"/>
    </source>
</evidence>
<gene>
    <name evidence="12 15" type="primary">pheT</name>
    <name evidence="15" type="ORF">Pan44_44120</name>
</gene>
<dbReference type="EC" id="6.1.1.20" evidence="12"/>
<dbReference type="Pfam" id="PF03483">
    <property type="entry name" value="B3_4"/>
    <property type="match status" value="1"/>
</dbReference>
<dbReference type="OrthoDB" id="9805455at2"/>
<dbReference type="SUPFAM" id="SSF54991">
    <property type="entry name" value="Anticodon-binding domain of PheRS"/>
    <property type="match status" value="1"/>
</dbReference>
<name>A0A517SJR4_9PLAN</name>
<dbReference type="Pfam" id="PF17759">
    <property type="entry name" value="tRNA_synthFbeta"/>
    <property type="match status" value="1"/>
</dbReference>
<dbReference type="EMBL" id="CP036271">
    <property type="protein sequence ID" value="QDT56358.1"/>
    <property type="molecule type" value="Genomic_DNA"/>
</dbReference>
<protein>
    <recommendedName>
        <fullName evidence="12">Phenylalanine--tRNA ligase beta subunit</fullName>
        <ecNumber evidence="12">6.1.1.20</ecNumber>
    </recommendedName>
    <alternativeName>
        <fullName evidence="12">Phenylalanyl-tRNA synthetase beta subunit</fullName>
        <shortName evidence="12">PheRS</shortName>
    </alternativeName>
</protein>
<dbReference type="FunCoup" id="A0A517SJR4">
    <property type="interactions" value="472"/>
</dbReference>
<feature type="binding site" evidence="12">
    <location>
        <position position="348"/>
    </location>
    <ligand>
        <name>Mg(2+)</name>
        <dbReference type="ChEBI" id="CHEBI:18420"/>
        <note>shared with alpha subunit</note>
    </ligand>
</feature>
<dbReference type="HAMAP" id="MF_00283">
    <property type="entry name" value="Phe_tRNA_synth_beta1"/>
    <property type="match status" value="1"/>
</dbReference>
<dbReference type="InterPro" id="IPR004532">
    <property type="entry name" value="Phe-tRNA-ligase_IIc_bsu_bact"/>
</dbReference>
<dbReference type="NCBIfam" id="TIGR00472">
    <property type="entry name" value="pheT_bact"/>
    <property type="match status" value="1"/>
</dbReference>
<evidence type="ECO:0000256" key="4">
    <source>
        <dbReference type="ARBA" id="ARBA00022598"/>
    </source>
</evidence>
<comment type="cofactor">
    <cofactor evidence="12">
        <name>Mg(2+)</name>
        <dbReference type="ChEBI" id="CHEBI:18420"/>
    </cofactor>
    <text evidence="12">Binds 2 magnesium ions per tetramer.</text>
</comment>
<comment type="subunit">
    <text evidence="2 12">Tetramer of two alpha and two beta subunits.</text>
</comment>
<dbReference type="Proteomes" id="UP000315700">
    <property type="component" value="Chromosome"/>
</dbReference>
<dbReference type="SUPFAM" id="SSF46955">
    <property type="entry name" value="Putative DNA-binding domain"/>
    <property type="match status" value="2"/>
</dbReference>
<dbReference type="GO" id="GO:0003723">
    <property type="term" value="F:RNA binding"/>
    <property type="evidence" value="ECO:0007669"/>
    <property type="project" value="InterPro"/>
</dbReference>
<dbReference type="InterPro" id="IPR005147">
    <property type="entry name" value="tRNA_synthase_B5-dom"/>
</dbReference>
<dbReference type="SUPFAM" id="SSF56037">
    <property type="entry name" value="PheT/TilS domain"/>
    <property type="match status" value="1"/>
</dbReference>
<comment type="catalytic activity">
    <reaction evidence="11 12">
        <text>tRNA(Phe) + L-phenylalanine + ATP = L-phenylalanyl-tRNA(Phe) + AMP + diphosphate + H(+)</text>
        <dbReference type="Rhea" id="RHEA:19413"/>
        <dbReference type="Rhea" id="RHEA-COMP:9668"/>
        <dbReference type="Rhea" id="RHEA-COMP:9699"/>
        <dbReference type="ChEBI" id="CHEBI:15378"/>
        <dbReference type="ChEBI" id="CHEBI:30616"/>
        <dbReference type="ChEBI" id="CHEBI:33019"/>
        <dbReference type="ChEBI" id="CHEBI:58095"/>
        <dbReference type="ChEBI" id="CHEBI:78442"/>
        <dbReference type="ChEBI" id="CHEBI:78531"/>
        <dbReference type="ChEBI" id="CHEBI:456215"/>
        <dbReference type="EC" id="6.1.1.20"/>
    </reaction>
</comment>
<keyword evidence="7 12" id="KW-0067">ATP-binding</keyword>
<evidence type="ECO:0000256" key="3">
    <source>
        <dbReference type="ARBA" id="ARBA00022490"/>
    </source>
</evidence>
<evidence type="ECO:0000256" key="8">
    <source>
        <dbReference type="ARBA" id="ARBA00022842"/>
    </source>
</evidence>
<evidence type="ECO:0000313" key="16">
    <source>
        <dbReference type="Proteomes" id="UP000315700"/>
    </source>
</evidence>
<keyword evidence="6 12" id="KW-0547">Nucleotide-binding</keyword>
<organism evidence="15 16">
    <name type="scientific">Caulifigura coniformis</name>
    <dbReference type="NCBI Taxonomy" id="2527983"/>
    <lineage>
        <taxon>Bacteria</taxon>
        <taxon>Pseudomonadati</taxon>
        <taxon>Planctomycetota</taxon>
        <taxon>Planctomycetia</taxon>
        <taxon>Planctomycetales</taxon>
        <taxon>Planctomycetaceae</taxon>
        <taxon>Caulifigura</taxon>
    </lineage>
</organism>
<feature type="binding site" evidence="12">
    <location>
        <position position="351"/>
    </location>
    <ligand>
        <name>Mg(2+)</name>
        <dbReference type="ChEBI" id="CHEBI:18420"/>
        <note>shared with alpha subunit</note>
    </ligand>
</feature>
<dbReference type="InterPro" id="IPR020825">
    <property type="entry name" value="Phe-tRNA_synthase-like_B3/B4"/>
</dbReference>
<dbReference type="RefSeq" id="WP_145033737.1">
    <property type="nucleotide sequence ID" value="NZ_CP036271.1"/>
</dbReference>
<dbReference type="GO" id="GO:0009328">
    <property type="term" value="C:phenylalanine-tRNA ligase complex"/>
    <property type="evidence" value="ECO:0007669"/>
    <property type="project" value="TreeGrafter"/>
</dbReference>
<evidence type="ECO:0000256" key="2">
    <source>
        <dbReference type="ARBA" id="ARBA00011209"/>
    </source>
</evidence>
<dbReference type="GO" id="GO:0006432">
    <property type="term" value="P:phenylalanyl-tRNA aminoacylation"/>
    <property type="evidence" value="ECO:0007669"/>
    <property type="project" value="UniProtKB-UniRule"/>
</dbReference>
<dbReference type="Pfam" id="PF03147">
    <property type="entry name" value="FDX-ACB"/>
    <property type="match status" value="1"/>
</dbReference>
<dbReference type="AlphaFoldDB" id="A0A517SJR4"/>
<keyword evidence="5 12" id="KW-0479">Metal-binding</keyword>
<dbReference type="Pfam" id="PF03484">
    <property type="entry name" value="B5"/>
    <property type="match status" value="1"/>
</dbReference>
<evidence type="ECO:0000259" key="13">
    <source>
        <dbReference type="PROSITE" id="PS51447"/>
    </source>
</evidence>
<sequence>MIVSWNWLNDYVKPGLSVEEIAERLTMSGMNLETIEPKGKDFAVDLEVTSNRPDCLGHLGVAREVSVLAGAPMTRPEPQLKTVPGPGIPVEVECPDLCPSYSARVIRGVKIGPSPAWLRERLEAIGVASVNNIVDATNYVLMECGQPLHAFDLDHLEGGRIVVRRAKEGEALEAIDHRTYKLSSSMCTICDASKPVAVGGVMGGAKSEVSAATKNIVLESAAFLPASIRSTARTLNLHSPSSYRYERGVDLTQLDWASRRCCELILQTAGGQLEETVSLVEQPQSNALAPVTLRFTRIAQVIGIEIPEARCVEILKALGLTLVDHKAGVSATFTAPSWRRRDLTREIDLIEEVARIHGYHHIPENAALPTAVVVRRTDERVRERVQQVLMAAGFQESLTFSFTVDQAAELFVPPGVGEPLTITPAAGEYGSRLRQSLIPSLVLARRDNERRGVMDADLFEIARVYLGVDPAVAQSQPLRIALVTGRSFREVKGVLETLVASVNPSLKLEAIATEHPAFQPGRGAELRLAGTPWGWIGELERTQFGPLREQKLREPATVVEVDLATLVANAAADRVPQPLPEFPAIERDFNFVIDDSATWDQVAGIVRAAAGPNLESVRFVDQYRGQQIPVGKKSYVIGLTYRAADRTLSGEEVDAHQAAVLKAAQDQLGAVQR</sequence>
<dbReference type="PROSITE" id="PS51447">
    <property type="entry name" value="FDX_ACB"/>
    <property type="match status" value="1"/>
</dbReference>